<organism evidence="15 16">
    <name type="scientific">Psychroserpens burtonensis</name>
    <dbReference type="NCBI Taxonomy" id="49278"/>
    <lineage>
        <taxon>Bacteria</taxon>
        <taxon>Pseudomonadati</taxon>
        <taxon>Bacteroidota</taxon>
        <taxon>Flavobacteriia</taxon>
        <taxon>Flavobacteriales</taxon>
        <taxon>Flavobacteriaceae</taxon>
        <taxon>Psychroserpens</taxon>
    </lineage>
</organism>
<dbReference type="CDD" id="cd09599">
    <property type="entry name" value="M1_LTA4H"/>
    <property type="match status" value="1"/>
</dbReference>
<evidence type="ECO:0000256" key="4">
    <source>
        <dbReference type="ARBA" id="ARBA00012564"/>
    </source>
</evidence>
<proteinExistence type="inferred from homology"/>
<name>A0A5C7B8X0_9FLAO</name>
<dbReference type="Pfam" id="PF17900">
    <property type="entry name" value="Peptidase_M1_N"/>
    <property type="match status" value="1"/>
</dbReference>
<dbReference type="PANTHER" id="PTHR45726">
    <property type="entry name" value="LEUKOTRIENE A-4 HYDROLASE"/>
    <property type="match status" value="1"/>
</dbReference>
<dbReference type="InterPro" id="IPR015211">
    <property type="entry name" value="Peptidase_M1_C"/>
</dbReference>
<dbReference type="InterPro" id="IPR027268">
    <property type="entry name" value="Peptidase_M4/M1_CTD_sf"/>
</dbReference>
<evidence type="ECO:0000313" key="16">
    <source>
        <dbReference type="Proteomes" id="UP000321938"/>
    </source>
</evidence>
<dbReference type="FunFam" id="3.30.2010.30:FF:000001">
    <property type="entry name" value="Leukotriene A(4) hydrolase"/>
    <property type="match status" value="1"/>
</dbReference>
<evidence type="ECO:0000256" key="3">
    <source>
        <dbReference type="ARBA" id="ARBA00010136"/>
    </source>
</evidence>
<evidence type="ECO:0000259" key="14">
    <source>
        <dbReference type="SMART" id="SM01263"/>
    </source>
</evidence>
<feature type="binding site" evidence="13">
    <location>
        <position position="314"/>
    </location>
    <ligand>
        <name>Zn(2+)</name>
        <dbReference type="ChEBI" id="CHEBI:29105"/>
        <note>catalytic</note>
    </ligand>
</feature>
<keyword evidence="9" id="KW-0378">Hydrolase</keyword>
<dbReference type="SUPFAM" id="SSF48371">
    <property type="entry name" value="ARM repeat"/>
    <property type="match status" value="1"/>
</dbReference>
<dbReference type="InterPro" id="IPR038502">
    <property type="entry name" value="M1_LTA-4_hydro/amino_C_sf"/>
</dbReference>
<dbReference type="SUPFAM" id="SSF63737">
    <property type="entry name" value="Leukotriene A4 hydrolase N-terminal domain"/>
    <property type="match status" value="1"/>
</dbReference>
<dbReference type="Gene3D" id="3.30.2010.30">
    <property type="match status" value="1"/>
</dbReference>
<evidence type="ECO:0000256" key="12">
    <source>
        <dbReference type="PIRSR" id="PIRSR634015-1"/>
    </source>
</evidence>
<dbReference type="AlphaFoldDB" id="A0A5C7B8X0"/>
<evidence type="ECO:0000256" key="5">
    <source>
        <dbReference type="ARBA" id="ARBA00015611"/>
    </source>
</evidence>
<evidence type="ECO:0000256" key="7">
    <source>
        <dbReference type="ARBA" id="ARBA00022670"/>
    </source>
</evidence>
<feature type="active site" description="Proton acceptor" evidence="12">
    <location>
        <position position="311"/>
    </location>
</feature>
<dbReference type="InterPro" id="IPR042097">
    <property type="entry name" value="Aminopeptidase_N-like_N_sf"/>
</dbReference>
<dbReference type="Pfam" id="PF01433">
    <property type="entry name" value="Peptidase_M1"/>
    <property type="match status" value="1"/>
</dbReference>
<dbReference type="GO" id="GO:0005737">
    <property type="term" value="C:cytoplasm"/>
    <property type="evidence" value="ECO:0007669"/>
    <property type="project" value="UniProtKB-SubCell"/>
</dbReference>
<dbReference type="InterPro" id="IPR049980">
    <property type="entry name" value="LTA4H_cat"/>
</dbReference>
<evidence type="ECO:0000256" key="2">
    <source>
        <dbReference type="ARBA" id="ARBA00004496"/>
    </source>
</evidence>
<protein>
    <recommendedName>
        <fullName evidence="5">Aminopeptidase N</fullName>
        <ecNumber evidence="4">3.4.11.2</ecNumber>
    </recommendedName>
</protein>
<dbReference type="InterPro" id="IPR014782">
    <property type="entry name" value="Peptidase_M1_dom"/>
</dbReference>
<dbReference type="PANTHER" id="PTHR45726:SF3">
    <property type="entry name" value="LEUKOTRIENE A-4 HYDROLASE"/>
    <property type="match status" value="1"/>
</dbReference>
<keyword evidence="8 13" id="KW-0479">Metal-binding</keyword>
<accession>A0A5C7B8X0</accession>
<dbReference type="InterPro" id="IPR001930">
    <property type="entry name" value="Peptidase_M1"/>
</dbReference>
<keyword evidence="16" id="KW-1185">Reference proteome</keyword>
<feature type="active site" description="Proton donor" evidence="12">
    <location>
        <position position="398"/>
    </location>
</feature>
<dbReference type="Proteomes" id="UP000321938">
    <property type="component" value="Unassembled WGS sequence"/>
</dbReference>
<dbReference type="Gene3D" id="1.10.390.10">
    <property type="entry name" value="Neutral Protease Domain 2"/>
    <property type="match status" value="1"/>
</dbReference>
<keyword evidence="6" id="KW-0963">Cytoplasm</keyword>
<reference evidence="15 16" key="1">
    <citation type="submission" date="2019-08" db="EMBL/GenBank/DDBJ databases">
        <title>Genome of Psychroserpens burtonensis ACAM 167.</title>
        <authorList>
            <person name="Bowman J.P."/>
        </authorList>
    </citation>
    <scope>NUCLEOTIDE SEQUENCE [LARGE SCALE GENOMIC DNA]</scope>
    <source>
        <strain evidence="15 16">ACAM 167</strain>
    </source>
</reference>
<comment type="similarity">
    <text evidence="3">Belongs to the peptidase M1 family.</text>
</comment>
<sequence>MKKQTLLYTLFILAFNCANKKKEAPITRTYVEESHSYAKPNEAVIKHLDLDIVVDFETEVITGTASYAIENYEASEIVLDSKFLDIIRTEVDGRPNKFELGSFDEQLGQALRIPISKDTKQVTVHYKTTDKTEALQWLSPQQTADKKHPFLFTQGQAILTRSWIPIQDSPQIRITYDAKVVVPKELMAVMSAENPKQKTVDGVYNFEMKQPISPYLIALAIGDLEYKAVSNRTGVYAEKSMVDKAQAEFIDMEKMVVAAENLYGDYDWDQFDVIVLPPSFPFGGMENPRLTFATPTVIAGDKSLTSLIAHELAHSWSGNLVTNATWNDFWLNEGFTVYFEIRIMEALYGKDRANMIALIGRQDLEEEVEGFKDEPEMTKLKLDLSNKNPDDGMNSIAYDKGYLFLRTLEEKVGRDTFDAFLKNYFKTNAFSTVTTESFIDYLNSNLLEPNGITFNTEEWIYQPGIPDNQSIIVSNKFENAEKTLQYYLDTKAVDVSKTQDWTTQEWVHFIRNFPETVTTDDLLRLDNAFDFTNATNSHIAMVWYEQAINHDYHGNDVDQKIEDFLIRVGRRWYVSTLFKAFKKADKAEKALAIYEQSRPNYHSVTVNTIDVLLGYDKE</sequence>
<dbReference type="SUPFAM" id="SSF55486">
    <property type="entry name" value="Metalloproteases ('zincins'), catalytic domain"/>
    <property type="match status" value="1"/>
</dbReference>
<dbReference type="EC" id="3.4.11.2" evidence="4"/>
<keyword evidence="11" id="KW-0482">Metalloprotease</keyword>
<dbReference type="PRINTS" id="PR00756">
    <property type="entry name" value="ALADIPTASE"/>
</dbReference>
<comment type="subcellular location">
    <subcellularLocation>
        <location evidence="2">Cytoplasm</location>
    </subcellularLocation>
</comment>
<feature type="binding site" evidence="13">
    <location>
        <position position="333"/>
    </location>
    <ligand>
        <name>Zn(2+)</name>
        <dbReference type="ChEBI" id="CHEBI:29105"/>
        <note>catalytic</note>
    </ligand>
</feature>
<dbReference type="OrthoDB" id="100605at2"/>
<dbReference type="SMART" id="SM01263">
    <property type="entry name" value="Leuk-A4-hydro_C"/>
    <property type="match status" value="1"/>
</dbReference>
<evidence type="ECO:0000256" key="1">
    <source>
        <dbReference type="ARBA" id="ARBA00000098"/>
    </source>
</evidence>
<dbReference type="GO" id="GO:0008237">
    <property type="term" value="F:metallopeptidase activity"/>
    <property type="evidence" value="ECO:0007669"/>
    <property type="project" value="UniProtKB-KW"/>
</dbReference>
<keyword evidence="10 13" id="KW-0862">Zinc</keyword>
<dbReference type="Gene3D" id="2.60.40.1730">
    <property type="entry name" value="tricorn interacting facor f3 domain"/>
    <property type="match status" value="1"/>
</dbReference>
<evidence type="ECO:0000256" key="9">
    <source>
        <dbReference type="ARBA" id="ARBA00022801"/>
    </source>
</evidence>
<evidence type="ECO:0000256" key="13">
    <source>
        <dbReference type="PIRSR" id="PIRSR634015-3"/>
    </source>
</evidence>
<keyword evidence="7" id="KW-0645">Protease</keyword>
<dbReference type="STRING" id="1123037.GCA_000425305_02205"/>
<dbReference type="GO" id="GO:0006508">
    <property type="term" value="P:proteolysis"/>
    <property type="evidence" value="ECO:0007669"/>
    <property type="project" value="UniProtKB-KW"/>
</dbReference>
<dbReference type="Pfam" id="PF09127">
    <property type="entry name" value="Leuk-A4-hydro_C"/>
    <property type="match status" value="1"/>
</dbReference>
<dbReference type="RefSeq" id="WP_147231778.1">
    <property type="nucleotide sequence ID" value="NZ_VOSB01000015.1"/>
</dbReference>
<evidence type="ECO:0000256" key="11">
    <source>
        <dbReference type="ARBA" id="ARBA00023049"/>
    </source>
</evidence>
<feature type="binding site" evidence="13">
    <location>
        <position position="310"/>
    </location>
    <ligand>
        <name>Zn(2+)</name>
        <dbReference type="ChEBI" id="CHEBI:29105"/>
        <note>catalytic</note>
    </ligand>
</feature>
<evidence type="ECO:0000256" key="8">
    <source>
        <dbReference type="ARBA" id="ARBA00022723"/>
    </source>
</evidence>
<dbReference type="InterPro" id="IPR045357">
    <property type="entry name" value="Aminopeptidase_N-like_N"/>
</dbReference>
<dbReference type="EMBL" id="VOSB01000015">
    <property type="protein sequence ID" value="TXE16885.1"/>
    <property type="molecule type" value="Genomic_DNA"/>
</dbReference>
<dbReference type="InterPro" id="IPR034015">
    <property type="entry name" value="M1_LTA4H"/>
</dbReference>
<feature type="domain" description="Peptidase M1 leukotriene A4 hydrolase/aminopeptidase C-terminal" evidence="14">
    <location>
        <begin position="475"/>
        <end position="613"/>
    </location>
</feature>
<evidence type="ECO:0000313" key="15">
    <source>
        <dbReference type="EMBL" id="TXE16885.1"/>
    </source>
</evidence>
<dbReference type="InterPro" id="IPR016024">
    <property type="entry name" value="ARM-type_fold"/>
</dbReference>
<evidence type="ECO:0000256" key="6">
    <source>
        <dbReference type="ARBA" id="ARBA00022490"/>
    </source>
</evidence>
<comment type="caution">
    <text evidence="15">The sequence shown here is derived from an EMBL/GenBank/DDBJ whole genome shotgun (WGS) entry which is preliminary data.</text>
</comment>
<evidence type="ECO:0000256" key="10">
    <source>
        <dbReference type="ARBA" id="ARBA00022833"/>
    </source>
</evidence>
<dbReference type="GO" id="GO:0016285">
    <property type="term" value="F:alanyl aminopeptidase activity"/>
    <property type="evidence" value="ECO:0007669"/>
    <property type="project" value="UniProtKB-EC"/>
</dbReference>
<dbReference type="GO" id="GO:0008270">
    <property type="term" value="F:zinc ion binding"/>
    <property type="evidence" value="ECO:0007669"/>
    <property type="project" value="InterPro"/>
</dbReference>
<dbReference type="Gene3D" id="1.25.40.320">
    <property type="entry name" value="Peptidase M1, leukotriene A4 hydrolase/aminopeptidase C-terminal domain"/>
    <property type="match status" value="1"/>
</dbReference>
<comment type="cofactor">
    <cofactor evidence="13">
        <name>Zn(2+)</name>
        <dbReference type="ChEBI" id="CHEBI:29105"/>
    </cofactor>
    <text evidence="13">Binds 1 zinc ion per subunit.</text>
</comment>
<comment type="catalytic activity">
    <reaction evidence="1">
        <text>Release of an N-terminal amino acid, Xaa-|-Yaa- from a peptide, amide or arylamide. Xaa is preferably Ala, but may be most amino acids including Pro (slow action). When a terminal hydrophobic residue is followed by a prolyl residue, the two may be released as an intact Xaa-Pro dipeptide.</text>
        <dbReference type="EC" id="3.4.11.2"/>
    </reaction>
</comment>
<gene>
    <name evidence="15" type="ORF">ES692_11050</name>
</gene>